<sequence length="406" mass="46103">MRAWIGIVLCLCGAWGLDINESVQKVLQKSQKIKEQEHILSSLKAQLGIYESAYYPKIDLSNQSSYLTSESFLNKTTLGVNTNLFNGMQDYNTIQKQEKTIQAQSNQIAKIQGEVKYAVKKLYTQILLAKGLLETSKESAKLLELQLSQANQFYKQGISAKNNVLSVEVSLASANLDINSYMTKLRYLLSSLELLMEEKITLEQMQDLPSCEEELDYDKLSLIIFEHHQEYRSMQRQKEALLFDIESAKGAYYPKIDLSVGGDVFAGYQNYSQASIQLGVSINLFNGLKDSSTIKVKQFELLSLNSKILAYKKEILSELKKAVGDFNLAKDQYLLSKKTIQSAQENYRIVSNRYKQNLENASTLLDAELMLKTARANLLQAQYGIWENFFYVEYLVGGEIANFAMQ</sequence>
<accession>A0A3D8IUN3</accession>
<comment type="caution">
    <text evidence="8">The sequence shown here is derived from an EMBL/GenBank/DDBJ whole genome shotgun (WGS) entry which is preliminary data.</text>
</comment>
<evidence type="ECO:0000256" key="1">
    <source>
        <dbReference type="ARBA" id="ARBA00004442"/>
    </source>
</evidence>
<evidence type="ECO:0000313" key="9">
    <source>
        <dbReference type="Proteomes" id="UP000257045"/>
    </source>
</evidence>
<evidence type="ECO:0000256" key="5">
    <source>
        <dbReference type="ARBA" id="ARBA00022692"/>
    </source>
</evidence>
<proteinExistence type="inferred from homology"/>
<dbReference type="EMBL" id="NXLV01000020">
    <property type="protein sequence ID" value="RDU68999.1"/>
    <property type="molecule type" value="Genomic_DNA"/>
</dbReference>
<evidence type="ECO:0008006" key="10">
    <source>
        <dbReference type="Google" id="ProtNLM"/>
    </source>
</evidence>
<gene>
    <name evidence="8" type="ORF">CQA58_07730</name>
</gene>
<evidence type="ECO:0000256" key="3">
    <source>
        <dbReference type="ARBA" id="ARBA00022448"/>
    </source>
</evidence>
<keyword evidence="3" id="KW-0813">Transport</keyword>
<dbReference type="GO" id="GO:0015562">
    <property type="term" value="F:efflux transmembrane transporter activity"/>
    <property type="evidence" value="ECO:0007669"/>
    <property type="project" value="InterPro"/>
</dbReference>
<dbReference type="GO" id="GO:1990281">
    <property type="term" value="C:efflux pump complex"/>
    <property type="evidence" value="ECO:0007669"/>
    <property type="project" value="TreeGrafter"/>
</dbReference>
<dbReference type="Proteomes" id="UP000257045">
    <property type="component" value="Unassembled WGS sequence"/>
</dbReference>
<evidence type="ECO:0000256" key="7">
    <source>
        <dbReference type="ARBA" id="ARBA00023237"/>
    </source>
</evidence>
<dbReference type="PANTHER" id="PTHR30026">
    <property type="entry name" value="OUTER MEMBRANE PROTEIN TOLC"/>
    <property type="match status" value="1"/>
</dbReference>
<evidence type="ECO:0000256" key="6">
    <source>
        <dbReference type="ARBA" id="ARBA00023136"/>
    </source>
</evidence>
<dbReference type="PANTHER" id="PTHR30026:SF20">
    <property type="entry name" value="OUTER MEMBRANE PROTEIN TOLC"/>
    <property type="match status" value="1"/>
</dbReference>
<dbReference type="RefSeq" id="WP_115570139.1">
    <property type="nucleotide sequence ID" value="NZ_NXLV01000020.1"/>
</dbReference>
<evidence type="ECO:0000256" key="2">
    <source>
        <dbReference type="ARBA" id="ARBA00007613"/>
    </source>
</evidence>
<evidence type="ECO:0000313" key="8">
    <source>
        <dbReference type="EMBL" id="RDU68999.1"/>
    </source>
</evidence>
<dbReference type="Gene3D" id="1.20.1600.10">
    <property type="entry name" value="Outer membrane efflux proteins (OEP)"/>
    <property type="match status" value="1"/>
</dbReference>
<keyword evidence="4" id="KW-1134">Transmembrane beta strand</keyword>
<organism evidence="8 9">
    <name type="scientific">Helicobacter brantae</name>
    <dbReference type="NCBI Taxonomy" id="375927"/>
    <lineage>
        <taxon>Bacteria</taxon>
        <taxon>Pseudomonadati</taxon>
        <taxon>Campylobacterota</taxon>
        <taxon>Epsilonproteobacteria</taxon>
        <taxon>Campylobacterales</taxon>
        <taxon>Helicobacteraceae</taxon>
        <taxon>Helicobacter</taxon>
    </lineage>
</organism>
<comment type="similarity">
    <text evidence="2">Belongs to the outer membrane factor (OMF) (TC 1.B.17) family.</text>
</comment>
<dbReference type="OrthoDB" id="9780675at2"/>
<comment type="subcellular location">
    <subcellularLocation>
        <location evidence="1">Cell outer membrane</location>
    </subcellularLocation>
</comment>
<evidence type="ECO:0000256" key="4">
    <source>
        <dbReference type="ARBA" id="ARBA00022452"/>
    </source>
</evidence>
<protein>
    <recommendedName>
        <fullName evidence="10">TolC family protein</fullName>
    </recommendedName>
</protein>
<keyword evidence="6" id="KW-0472">Membrane</keyword>
<dbReference type="InterPro" id="IPR051906">
    <property type="entry name" value="TolC-like"/>
</dbReference>
<keyword evidence="9" id="KW-1185">Reference proteome</keyword>
<reference evidence="8 9" key="1">
    <citation type="submission" date="2018-04" db="EMBL/GenBank/DDBJ databases">
        <title>Novel Campyloabacter and Helicobacter Species and Strains.</title>
        <authorList>
            <person name="Mannion A.J."/>
            <person name="Shen Z."/>
            <person name="Fox J.G."/>
        </authorList>
    </citation>
    <scope>NUCLEOTIDE SEQUENCE [LARGE SCALE GENOMIC DNA]</scope>
    <source>
        <strain evidence="8 9">MIT 04-9366</strain>
    </source>
</reference>
<dbReference type="Pfam" id="PF02321">
    <property type="entry name" value="OEP"/>
    <property type="match status" value="2"/>
</dbReference>
<dbReference type="AlphaFoldDB" id="A0A3D8IUN3"/>
<dbReference type="SUPFAM" id="SSF56954">
    <property type="entry name" value="Outer membrane efflux proteins (OEP)"/>
    <property type="match status" value="1"/>
</dbReference>
<dbReference type="GO" id="GO:0015288">
    <property type="term" value="F:porin activity"/>
    <property type="evidence" value="ECO:0007669"/>
    <property type="project" value="TreeGrafter"/>
</dbReference>
<name>A0A3D8IUN3_9HELI</name>
<keyword evidence="5" id="KW-0812">Transmembrane</keyword>
<dbReference type="GO" id="GO:0009279">
    <property type="term" value="C:cell outer membrane"/>
    <property type="evidence" value="ECO:0007669"/>
    <property type="project" value="UniProtKB-SubCell"/>
</dbReference>
<dbReference type="InterPro" id="IPR003423">
    <property type="entry name" value="OMP_efflux"/>
</dbReference>
<keyword evidence="7" id="KW-0998">Cell outer membrane</keyword>